<feature type="chain" id="PRO_5045447522" description="Secreted protein" evidence="2">
    <location>
        <begin position="25"/>
        <end position="188"/>
    </location>
</feature>
<evidence type="ECO:0000313" key="3">
    <source>
        <dbReference type="EMBL" id="MDC0685870.1"/>
    </source>
</evidence>
<dbReference type="Proteomes" id="UP001217485">
    <property type="component" value="Unassembled WGS sequence"/>
</dbReference>
<sequence length="188" mass="18769">MKVRISSFIAVAFVAVLSPLPGCSDDPDDTGAGGAGGTDASSTSASVSTSSAVGSGGSGGAGSTSASTGGDGGSTGSGSEIEPTFETLQFVIQNACFGAGCHNDDMNPLNLMIDGELHTRVSSHTTKNCGDLINPGNPEESGLIKILKGPCGATPRMPLECVNDGDSKCIPPDYIQALTQWIADGAQE</sequence>
<keyword evidence="4" id="KW-1185">Reference proteome</keyword>
<keyword evidence="2" id="KW-0732">Signal</keyword>
<dbReference type="RefSeq" id="WP_272104404.1">
    <property type="nucleotide sequence ID" value="NZ_JAQNDK010000007.1"/>
</dbReference>
<dbReference type="EMBL" id="JAQNDK010000007">
    <property type="protein sequence ID" value="MDC0685870.1"/>
    <property type="molecule type" value="Genomic_DNA"/>
</dbReference>
<accession>A0ABT5CJ46</accession>
<evidence type="ECO:0000313" key="4">
    <source>
        <dbReference type="Proteomes" id="UP001217485"/>
    </source>
</evidence>
<gene>
    <name evidence="3" type="ORF">POL72_49660</name>
</gene>
<protein>
    <recommendedName>
        <fullName evidence="5">Secreted protein</fullName>
    </recommendedName>
</protein>
<feature type="signal peptide" evidence="2">
    <location>
        <begin position="1"/>
        <end position="24"/>
    </location>
</feature>
<comment type="caution">
    <text evidence="3">The sequence shown here is derived from an EMBL/GenBank/DDBJ whole genome shotgun (WGS) entry which is preliminary data.</text>
</comment>
<evidence type="ECO:0000256" key="2">
    <source>
        <dbReference type="SAM" id="SignalP"/>
    </source>
</evidence>
<evidence type="ECO:0000256" key="1">
    <source>
        <dbReference type="SAM" id="MobiDB-lite"/>
    </source>
</evidence>
<evidence type="ECO:0008006" key="5">
    <source>
        <dbReference type="Google" id="ProtNLM"/>
    </source>
</evidence>
<feature type="region of interest" description="Disordered" evidence="1">
    <location>
        <begin position="25"/>
        <end position="81"/>
    </location>
</feature>
<organism evidence="3 4">
    <name type="scientific">Sorangium atrum</name>
    <dbReference type="NCBI Taxonomy" id="2995308"/>
    <lineage>
        <taxon>Bacteria</taxon>
        <taxon>Pseudomonadati</taxon>
        <taxon>Myxococcota</taxon>
        <taxon>Polyangia</taxon>
        <taxon>Polyangiales</taxon>
        <taxon>Polyangiaceae</taxon>
        <taxon>Sorangium</taxon>
    </lineage>
</organism>
<reference evidence="3 4" key="1">
    <citation type="submission" date="2023-01" db="EMBL/GenBank/DDBJ databases">
        <title>Minimal conservation of predation-associated metabolite biosynthetic gene clusters underscores biosynthetic potential of Myxococcota including descriptions for ten novel species: Archangium lansinium sp. nov., Myxococcus landrumus sp. nov., Nannocystis bai.</title>
        <authorList>
            <person name="Ahearne A."/>
            <person name="Stevens C."/>
            <person name="Dowd S."/>
        </authorList>
    </citation>
    <scope>NUCLEOTIDE SEQUENCE [LARGE SCALE GENOMIC DNA]</scope>
    <source>
        <strain evidence="3 4">WIWO2</strain>
    </source>
</reference>
<name>A0ABT5CJ46_9BACT</name>
<feature type="compositionally biased region" description="Low complexity" evidence="1">
    <location>
        <begin position="38"/>
        <end position="53"/>
    </location>
</feature>
<proteinExistence type="predicted"/>